<protein>
    <submittedName>
        <fullName evidence="1">Uncharacterized protein</fullName>
    </submittedName>
</protein>
<keyword evidence="2" id="KW-1185">Reference proteome</keyword>
<proteinExistence type="predicted"/>
<accession>A0A3D9CAZ5</accession>
<gene>
    <name evidence="1" type="ORF">DRF65_08930</name>
</gene>
<reference evidence="2" key="1">
    <citation type="submission" date="2018-06" db="EMBL/GenBank/DDBJ databases">
        <authorList>
            <person name="Lum Nde A."/>
            <person name="Hugo C."/>
        </authorList>
    </citation>
    <scope>NUCLEOTIDE SEQUENCE [LARGE SCALE GENOMIC DNA]</scope>
    <source>
        <strain evidence="2">1_F178</strain>
    </source>
</reference>
<comment type="caution">
    <text evidence="1">The sequence shown here is derived from an EMBL/GenBank/DDBJ whole genome shotgun (WGS) entry which is preliminary data.</text>
</comment>
<organism evidence="1 2">
    <name type="scientific">Chryseobacterium pennae</name>
    <dbReference type="NCBI Taxonomy" id="2258962"/>
    <lineage>
        <taxon>Bacteria</taxon>
        <taxon>Pseudomonadati</taxon>
        <taxon>Bacteroidota</taxon>
        <taxon>Flavobacteriia</taxon>
        <taxon>Flavobacteriales</taxon>
        <taxon>Weeksellaceae</taxon>
        <taxon>Chryseobacterium group</taxon>
        <taxon>Chryseobacterium</taxon>
    </lineage>
</organism>
<dbReference type="AlphaFoldDB" id="A0A3D9CAZ5"/>
<evidence type="ECO:0000313" key="2">
    <source>
        <dbReference type="Proteomes" id="UP000256686"/>
    </source>
</evidence>
<evidence type="ECO:0000313" key="1">
    <source>
        <dbReference type="EMBL" id="REC62929.1"/>
    </source>
</evidence>
<dbReference type="EMBL" id="QNVT01000006">
    <property type="protein sequence ID" value="REC62929.1"/>
    <property type="molecule type" value="Genomic_DNA"/>
</dbReference>
<sequence>MSFRIFLFQSYSSFAENLKTRSVKKVLLLLVLISVTVVYSCGGSNEESGYCTYNGYTLYTGEKGGCYYLSSGGNKEYVDKSYCRKCN</sequence>
<name>A0A3D9CAZ5_9FLAO</name>
<dbReference type="Proteomes" id="UP000256686">
    <property type="component" value="Unassembled WGS sequence"/>
</dbReference>